<dbReference type="AlphaFoldDB" id="A0A8H3V3M7"/>
<feature type="compositionally biased region" description="Basic and acidic residues" evidence="3">
    <location>
        <begin position="28"/>
        <end position="37"/>
    </location>
</feature>
<gene>
    <name evidence="5" type="ORF">BLS_004138</name>
    <name evidence="4" type="ORF">EG328_000230</name>
</gene>
<dbReference type="EMBL" id="WNWQ01000027">
    <property type="protein sequence ID" value="KAE9983556.1"/>
    <property type="molecule type" value="Genomic_DNA"/>
</dbReference>
<evidence type="ECO:0000313" key="4">
    <source>
        <dbReference type="EMBL" id="KAE9980593.1"/>
    </source>
</evidence>
<protein>
    <recommendedName>
        <fullName evidence="7">Heat shock factor binding protein 1</fullName>
    </recommendedName>
</protein>
<feature type="compositionally biased region" description="Low complexity" evidence="3">
    <location>
        <begin position="14"/>
        <end position="27"/>
    </location>
</feature>
<name>A0A8H3V3M7_VENIN</name>
<evidence type="ECO:0000313" key="6">
    <source>
        <dbReference type="Proteomes" id="UP000447873"/>
    </source>
</evidence>
<comment type="caution">
    <text evidence="4">The sequence shown here is derived from an EMBL/GenBank/DDBJ whole genome shotgun (WGS) entry which is preliminary data.</text>
</comment>
<dbReference type="Pfam" id="PF06825">
    <property type="entry name" value="HSBP1"/>
    <property type="match status" value="1"/>
</dbReference>
<dbReference type="GO" id="GO:0070370">
    <property type="term" value="P:cellular heat acclimation"/>
    <property type="evidence" value="ECO:0007669"/>
    <property type="project" value="TreeGrafter"/>
</dbReference>
<dbReference type="Proteomes" id="UP000433883">
    <property type="component" value="Unassembled WGS sequence"/>
</dbReference>
<dbReference type="EMBL" id="WNWS01000101">
    <property type="protein sequence ID" value="KAE9980593.1"/>
    <property type="molecule type" value="Genomic_DNA"/>
</dbReference>
<evidence type="ECO:0000256" key="3">
    <source>
        <dbReference type="SAM" id="MobiDB-lite"/>
    </source>
</evidence>
<comment type="similarity">
    <text evidence="1">Belongs to the HSBP1 family.</text>
</comment>
<feature type="compositionally biased region" description="Polar residues" evidence="3">
    <location>
        <begin position="1"/>
        <end position="13"/>
    </location>
</feature>
<evidence type="ECO:0008006" key="7">
    <source>
        <dbReference type="Google" id="ProtNLM"/>
    </source>
</evidence>
<feature type="region of interest" description="Disordered" evidence="3">
    <location>
        <begin position="1"/>
        <end position="37"/>
    </location>
</feature>
<dbReference type="Proteomes" id="UP000447873">
    <property type="component" value="Unassembled WGS sequence"/>
</dbReference>
<evidence type="ECO:0000256" key="2">
    <source>
        <dbReference type="SAM" id="Coils"/>
    </source>
</evidence>
<organism evidence="4 6">
    <name type="scientific">Venturia inaequalis</name>
    <name type="common">Apple scab fungus</name>
    <dbReference type="NCBI Taxonomy" id="5025"/>
    <lineage>
        <taxon>Eukaryota</taxon>
        <taxon>Fungi</taxon>
        <taxon>Dikarya</taxon>
        <taxon>Ascomycota</taxon>
        <taxon>Pezizomycotina</taxon>
        <taxon>Dothideomycetes</taxon>
        <taxon>Pleosporomycetidae</taxon>
        <taxon>Venturiales</taxon>
        <taxon>Venturiaceae</taxon>
        <taxon>Venturia</taxon>
    </lineage>
</organism>
<dbReference type="PANTHER" id="PTHR19424:SF0">
    <property type="entry name" value="HEAT SHOCK FACTOR BINDING PROTEIN 1"/>
    <property type="match status" value="1"/>
</dbReference>
<feature type="coiled-coil region" evidence="2">
    <location>
        <begin position="59"/>
        <end position="86"/>
    </location>
</feature>
<evidence type="ECO:0000313" key="5">
    <source>
        <dbReference type="EMBL" id="KAE9983556.1"/>
    </source>
</evidence>
<proteinExistence type="inferred from homology"/>
<dbReference type="GO" id="GO:0003714">
    <property type="term" value="F:transcription corepressor activity"/>
    <property type="evidence" value="ECO:0007669"/>
    <property type="project" value="InterPro"/>
</dbReference>
<accession>A0A8H3V3M7</accession>
<sequence length="89" mass="9473">MSAVSSPKEQLNESASSNRSSTATTARPESETTDKATAELSIVVDELLNQLSAKFAGISEELISKMDDMSKRLDNLESSIQAGKAAPQK</sequence>
<keyword evidence="2" id="KW-0175">Coiled coil</keyword>
<reference evidence="4 6" key="1">
    <citation type="submission" date="2018-12" db="EMBL/GenBank/DDBJ databases">
        <title>Venturia inaequalis Genome Resource.</title>
        <authorList>
            <person name="Lichtner F.J."/>
        </authorList>
    </citation>
    <scope>NUCLEOTIDE SEQUENCE [LARGE SCALE GENOMIC DNA]</scope>
    <source>
        <strain evidence="4 6">120213</strain>
        <strain evidence="5">Bline_iso_100314</strain>
    </source>
</reference>
<evidence type="ECO:0000256" key="1">
    <source>
        <dbReference type="ARBA" id="ARBA00006349"/>
    </source>
</evidence>
<dbReference type="GO" id="GO:0005829">
    <property type="term" value="C:cytosol"/>
    <property type="evidence" value="ECO:0007669"/>
    <property type="project" value="TreeGrafter"/>
</dbReference>
<dbReference type="GO" id="GO:0005634">
    <property type="term" value="C:nucleus"/>
    <property type="evidence" value="ECO:0007669"/>
    <property type="project" value="TreeGrafter"/>
</dbReference>
<dbReference type="OrthoDB" id="4159489at2759"/>
<dbReference type="Gene3D" id="1.20.5.430">
    <property type="match status" value="1"/>
</dbReference>
<dbReference type="PANTHER" id="PTHR19424">
    <property type="entry name" value="HEAT SHOCK FACTOR BINDING PROTEIN 1"/>
    <property type="match status" value="1"/>
</dbReference>
<dbReference type="InterPro" id="IPR009643">
    <property type="entry name" value="HS1-bd"/>
</dbReference>